<dbReference type="Proteomes" id="UP001596174">
    <property type="component" value="Unassembled WGS sequence"/>
</dbReference>
<dbReference type="CDD" id="cd04730">
    <property type="entry name" value="NPD_like"/>
    <property type="match status" value="1"/>
</dbReference>
<evidence type="ECO:0000313" key="10">
    <source>
        <dbReference type="EMBL" id="MFC5911437.1"/>
    </source>
</evidence>
<evidence type="ECO:0000256" key="2">
    <source>
        <dbReference type="ARBA" id="ARBA00009881"/>
    </source>
</evidence>
<comment type="similarity">
    <text evidence="2">Belongs to the nitronate monooxygenase family. NMO class I subfamily.</text>
</comment>
<keyword evidence="11" id="KW-1185">Reference proteome</keyword>
<dbReference type="GO" id="GO:0016491">
    <property type="term" value="F:oxidoreductase activity"/>
    <property type="evidence" value="ECO:0007669"/>
    <property type="project" value="UniProtKB-KW"/>
</dbReference>
<evidence type="ECO:0000313" key="11">
    <source>
        <dbReference type="Proteomes" id="UP001596174"/>
    </source>
</evidence>
<keyword evidence="6 10" id="KW-0560">Oxidoreductase</keyword>
<evidence type="ECO:0000256" key="9">
    <source>
        <dbReference type="ARBA" id="ARBA00049401"/>
    </source>
</evidence>
<sequence length="343" mass="35088">MGASWSELTGTQLPVVAAPMAGGATVPALVAAVRSAGGFGFLAAGYKAPEAVAAEMTQLREAGVEFGVNLFAPHPVPIDEAEYLRYAEELAPEAAALGVALDTPLRQDDDHWAEKVELLLEHPVPVVGVTFGLPPEPVVRALQRAGSRVLATVTSVAEAEAAVALGVDALVAQGTEAGAHSGVHDPASGHPPLGTAELLPRVVAVSGLPVLAAGGIGRPEQVRDLVAAGAAAVMVGTALLRTDESGASRVHQDALADPRYTGTVVTRAFTGRPARGLRNGFIERHQDSAPLGYPAVHHLTRGLRTAAPAAGDADRLHLWAGTGYREARTGPAAAVVDRLAGLV</sequence>
<protein>
    <recommendedName>
        <fullName evidence="8">Propionate 3-nitronate monooxygenase</fullName>
    </recommendedName>
</protein>
<reference evidence="11" key="1">
    <citation type="journal article" date="2019" name="Int. J. Syst. Evol. Microbiol.">
        <title>The Global Catalogue of Microorganisms (GCM) 10K type strain sequencing project: providing services to taxonomists for standard genome sequencing and annotation.</title>
        <authorList>
            <consortium name="The Broad Institute Genomics Platform"/>
            <consortium name="The Broad Institute Genome Sequencing Center for Infectious Disease"/>
            <person name="Wu L."/>
            <person name="Ma J."/>
        </authorList>
    </citation>
    <scope>NUCLEOTIDE SEQUENCE [LARGE SCALE GENOMIC DNA]</scope>
    <source>
        <strain evidence="11">JCM 4816</strain>
    </source>
</reference>
<accession>A0ABW1GCS7</accession>
<gene>
    <name evidence="10" type="ORF">ACFP3V_30060</name>
</gene>
<keyword evidence="4" id="KW-0285">Flavoprotein</keyword>
<evidence type="ECO:0000256" key="8">
    <source>
        <dbReference type="ARBA" id="ARBA00031155"/>
    </source>
</evidence>
<evidence type="ECO:0000256" key="1">
    <source>
        <dbReference type="ARBA" id="ARBA00001917"/>
    </source>
</evidence>
<dbReference type="Pfam" id="PF03060">
    <property type="entry name" value="NMO"/>
    <property type="match status" value="1"/>
</dbReference>
<evidence type="ECO:0000256" key="3">
    <source>
        <dbReference type="ARBA" id="ARBA00022575"/>
    </source>
</evidence>
<keyword evidence="3" id="KW-0216">Detoxification</keyword>
<comment type="cofactor">
    <cofactor evidence="1">
        <name>FMN</name>
        <dbReference type="ChEBI" id="CHEBI:58210"/>
    </cofactor>
</comment>
<evidence type="ECO:0000256" key="4">
    <source>
        <dbReference type="ARBA" id="ARBA00022630"/>
    </source>
</evidence>
<comment type="caution">
    <text evidence="10">The sequence shown here is derived from an EMBL/GenBank/DDBJ whole genome shotgun (WGS) entry which is preliminary data.</text>
</comment>
<dbReference type="PANTHER" id="PTHR42747">
    <property type="entry name" value="NITRONATE MONOOXYGENASE-RELATED"/>
    <property type="match status" value="1"/>
</dbReference>
<evidence type="ECO:0000256" key="7">
    <source>
        <dbReference type="ARBA" id="ARBA00023033"/>
    </source>
</evidence>
<dbReference type="RefSeq" id="WP_380590391.1">
    <property type="nucleotide sequence ID" value="NZ_JBHSQJ010000166.1"/>
</dbReference>
<dbReference type="InterPro" id="IPR004136">
    <property type="entry name" value="NMO"/>
</dbReference>
<name>A0ABW1GCS7_9ACTN</name>
<dbReference type="PANTHER" id="PTHR42747:SF3">
    <property type="entry name" value="NITRONATE MONOOXYGENASE-RELATED"/>
    <property type="match status" value="1"/>
</dbReference>
<dbReference type="InterPro" id="IPR013785">
    <property type="entry name" value="Aldolase_TIM"/>
</dbReference>
<dbReference type="Gene3D" id="3.20.20.70">
    <property type="entry name" value="Aldolase class I"/>
    <property type="match status" value="1"/>
</dbReference>
<evidence type="ECO:0000256" key="5">
    <source>
        <dbReference type="ARBA" id="ARBA00022643"/>
    </source>
</evidence>
<keyword evidence="7" id="KW-0503">Monooxygenase</keyword>
<organism evidence="10 11">
    <name type="scientific">Streptacidiphilus monticola</name>
    <dbReference type="NCBI Taxonomy" id="2161674"/>
    <lineage>
        <taxon>Bacteria</taxon>
        <taxon>Bacillati</taxon>
        <taxon>Actinomycetota</taxon>
        <taxon>Actinomycetes</taxon>
        <taxon>Kitasatosporales</taxon>
        <taxon>Streptomycetaceae</taxon>
        <taxon>Streptacidiphilus</taxon>
    </lineage>
</organism>
<keyword evidence="5" id="KW-0288">FMN</keyword>
<comment type="catalytic activity">
    <reaction evidence="9">
        <text>3 propionate 3-nitronate + 3 O2 + H2O = 3 3-oxopropanoate + 2 nitrate + nitrite + H2O2 + 3 H(+)</text>
        <dbReference type="Rhea" id="RHEA:57332"/>
        <dbReference type="ChEBI" id="CHEBI:15377"/>
        <dbReference type="ChEBI" id="CHEBI:15378"/>
        <dbReference type="ChEBI" id="CHEBI:15379"/>
        <dbReference type="ChEBI" id="CHEBI:16240"/>
        <dbReference type="ChEBI" id="CHEBI:16301"/>
        <dbReference type="ChEBI" id="CHEBI:17632"/>
        <dbReference type="ChEBI" id="CHEBI:33190"/>
        <dbReference type="ChEBI" id="CHEBI:136067"/>
    </reaction>
</comment>
<dbReference type="SUPFAM" id="SSF51412">
    <property type="entry name" value="Inosine monophosphate dehydrogenase (IMPDH)"/>
    <property type="match status" value="1"/>
</dbReference>
<dbReference type="EMBL" id="JBHSQJ010000166">
    <property type="protein sequence ID" value="MFC5911437.1"/>
    <property type="molecule type" value="Genomic_DNA"/>
</dbReference>
<proteinExistence type="inferred from homology"/>
<evidence type="ECO:0000256" key="6">
    <source>
        <dbReference type="ARBA" id="ARBA00023002"/>
    </source>
</evidence>